<dbReference type="InterPro" id="IPR036412">
    <property type="entry name" value="HAD-like_sf"/>
</dbReference>
<dbReference type="InterPro" id="IPR006549">
    <property type="entry name" value="HAD-SF_hydro_IIIA"/>
</dbReference>
<dbReference type="EMBL" id="JAYJLD010000003">
    <property type="protein sequence ID" value="MEB3100748.1"/>
    <property type="molecule type" value="Genomic_DNA"/>
</dbReference>
<gene>
    <name evidence="1" type="ORF">VF724_03640</name>
</gene>
<dbReference type="Pfam" id="PF13242">
    <property type="entry name" value="Hydrolase_like"/>
    <property type="match status" value="1"/>
</dbReference>
<dbReference type="Proteomes" id="UP001310386">
    <property type="component" value="Unassembled WGS sequence"/>
</dbReference>
<keyword evidence="2" id="KW-1185">Reference proteome</keyword>
<dbReference type="Gene3D" id="3.40.50.1000">
    <property type="entry name" value="HAD superfamily/HAD-like"/>
    <property type="match status" value="1"/>
</dbReference>
<dbReference type="PANTHER" id="PTHR19288">
    <property type="entry name" value="4-NITROPHENYLPHOSPHATASE-RELATED"/>
    <property type="match status" value="1"/>
</dbReference>
<dbReference type="CDD" id="cd16416">
    <property type="entry name" value="HAD_BsYqeG-like"/>
    <property type="match status" value="1"/>
</dbReference>
<reference evidence="1" key="1">
    <citation type="submission" date="2023-12" db="EMBL/GenBank/DDBJ databases">
        <title>Fervidustalea candida gen. nov., sp. nov., a novel member of the family Paenibacillaceae isolated from a geothermal area.</title>
        <authorList>
            <person name="Li W.-J."/>
            <person name="Jiao J.-Y."/>
            <person name="Chen Y."/>
        </authorList>
    </citation>
    <scope>NUCLEOTIDE SEQUENCE</scope>
    <source>
        <strain evidence="1">SYSU GA230002</strain>
    </source>
</reference>
<dbReference type="SUPFAM" id="SSF56784">
    <property type="entry name" value="HAD-like"/>
    <property type="match status" value="1"/>
</dbReference>
<evidence type="ECO:0000313" key="2">
    <source>
        <dbReference type="Proteomes" id="UP001310386"/>
    </source>
</evidence>
<evidence type="ECO:0000313" key="1">
    <source>
        <dbReference type="EMBL" id="MEB3100748.1"/>
    </source>
</evidence>
<dbReference type="RefSeq" id="WP_371752861.1">
    <property type="nucleotide sequence ID" value="NZ_JAYJLD010000003.1"/>
</dbReference>
<dbReference type="NCBIfam" id="TIGR01662">
    <property type="entry name" value="HAD-SF-IIIA"/>
    <property type="match status" value="1"/>
</dbReference>
<dbReference type="InterPro" id="IPR006439">
    <property type="entry name" value="HAD-SF_hydro_IA"/>
</dbReference>
<organism evidence="1 2">
    <name type="scientific">Ferviditalea candida</name>
    <dbReference type="NCBI Taxonomy" id="3108399"/>
    <lineage>
        <taxon>Bacteria</taxon>
        <taxon>Bacillati</taxon>
        <taxon>Bacillota</taxon>
        <taxon>Bacilli</taxon>
        <taxon>Bacillales</taxon>
        <taxon>Paenibacillaceae</taxon>
        <taxon>Ferviditalea</taxon>
    </lineage>
</organism>
<protein>
    <submittedName>
        <fullName evidence="1">YqeG family HAD IIIA-type phosphatase</fullName>
    </submittedName>
</protein>
<dbReference type="InterPro" id="IPR023214">
    <property type="entry name" value="HAD_sf"/>
</dbReference>
<dbReference type="InterPro" id="IPR010021">
    <property type="entry name" value="PGPP1/Gep4"/>
</dbReference>
<proteinExistence type="predicted"/>
<comment type="caution">
    <text evidence="1">The sequence shown here is derived from an EMBL/GenBank/DDBJ whole genome shotgun (WGS) entry which is preliminary data.</text>
</comment>
<accession>A0ABU5ZE53</accession>
<dbReference type="NCBIfam" id="TIGR01549">
    <property type="entry name" value="HAD-SF-IA-v1"/>
    <property type="match status" value="1"/>
</dbReference>
<dbReference type="NCBIfam" id="TIGR01668">
    <property type="entry name" value="YqeG_hyp_ppase"/>
    <property type="match status" value="1"/>
</dbReference>
<name>A0ABU5ZE53_9BACL</name>
<dbReference type="PANTHER" id="PTHR19288:SF25">
    <property type="entry name" value="PHOSPHATIDYLGLYCEROPHOSPHATASE GEP4, MITOCHONDRIAL"/>
    <property type="match status" value="1"/>
</dbReference>
<sequence length="172" mass="19428">MLNQFIPREVVRSVYDIDLDALKQRGFKGLITDLDNTLVGARVPYATPELADWLKLVQSRGFKIVIVSNNSRERVSAFAEPLSVPFIHRAKKPIRFAFRKSLNIMQLGANEAAMIGDQMLTDILGANRMGIHTILVEPIAIQDESPFTKINRRIERFVVAALRKNGWEDSHG</sequence>